<dbReference type="InterPro" id="IPR044878">
    <property type="entry name" value="UbiA_sf"/>
</dbReference>
<keyword evidence="9" id="KW-0496">Mitochondrion</keyword>
<evidence type="ECO:0000256" key="8">
    <source>
        <dbReference type="ARBA" id="ARBA00023229"/>
    </source>
</evidence>
<protein>
    <recommendedName>
        <fullName evidence="9">4-hydroxybenzoate polyprenyltransferase, mitochondrial</fullName>
        <shortName evidence="9">4-HB polyprenyltransferase</shortName>
        <ecNumber evidence="9">2.5.1.39</ecNumber>
    </recommendedName>
    <alternativeName>
        <fullName evidence="9">Para-hydroxybenzoate--polyprenyltransferase</fullName>
        <shortName evidence="9">PHB:PPT</shortName>
        <shortName evidence="9">PHB:polyprenyltransferase</shortName>
    </alternativeName>
</protein>
<keyword evidence="9" id="KW-0831">Ubiquinone biosynthesis</keyword>
<dbReference type="GeneID" id="100378680"/>
<keyword evidence="4 9" id="KW-0808">Transferase</keyword>
<keyword evidence="8 9" id="KW-0414">Isoprene biosynthesis</keyword>
<dbReference type="PANTHER" id="PTHR11048:SF28">
    <property type="entry name" value="4-HYDROXYBENZOATE POLYPRENYLTRANSFERASE, MITOCHONDRIAL"/>
    <property type="match status" value="1"/>
</dbReference>
<sequence length="394" mass="43903">MWKLHNSLRVLPFQRGILGAVNPTSLQFNSIESHRRQDLLPIHHERNQASVFLHSYMRTLRWSKTMHHNKFAFIQSRHLSLKPADVVNAAPSTIQPYLKLMRADKPIGTWLLYLPCTWSISLAAQPGSLPDFYTLALFGLGAWVMRGAGCTINDMWDRDFDKAVTRTQDRPIAAGDVSMYQALAFLALQLSVGLSILLQLNNYSIVLGASSLVLVASYPLMKRVTFWPQAFLGLTFNWGALLGWAAIRGSCDWSVVLPLYISCIAWTLFYDTVYAHQDKDDDVLIGVKSTALLFGEKTKPWLAGFASVFVGGLTVTGIMTEQTLPYYAAVGLTMAHLGTQIATLDINNGDDCWKKFQSNKRLGLIILCGIVAGTLAKVSKDDKYKKDNLSNKQP</sequence>
<evidence type="ECO:0000256" key="6">
    <source>
        <dbReference type="ARBA" id="ARBA00022989"/>
    </source>
</evidence>
<dbReference type="NCBIfam" id="TIGR01474">
    <property type="entry name" value="ubiA_proteo"/>
    <property type="match status" value="1"/>
</dbReference>
<feature type="transmembrane region" description="Helical" evidence="9">
    <location>
        <begin position="230"/>
        <end position="247"/>
    </location>
</feature>
<reference evidence="11" key="1">
    <citation type="submission" date="2025-08" db="UniProtKB">
        <authorList>
            <consortium name="RefSeq"/>
        </authorList>
    </citation>
    <scope>IDENTIFICATION</scope>
    <source>
        <tissue evidence="11">Testes</tissue>
    </source>
</reference>
<dbReference type="HAMAP" id="MF_01635">
    <property type="entry name" value="UbiA"/>
    <property type="match status" value="1"/>
</dbReference>
<dbReference type="InterPro" id="IPR039653">
    <property type="entry name" value="Prenyltransferase"/>
</dbReference>
<keyword evidence="7 9" id="KW-0472">Membrane</keyword>
<accession>A0ABM0GV15</accession>
<comment type="function">
    <text evidence="9">Catalyzes the prenylation of para-hydroxybenzoate (PHB) with an all-trans polyprenyl group. Mediates the second step in the final reaction sequence of coenzyme Q (CoQ) biosynthesis, which is the condensation of the polyisoprenoid side chain with PHB, generating the first membrane-bound Q intermediate.</text>
</comment>
<feature type="transmembrane region" description="Helical" evidence="9">
    <location>
        <begin position="203"/>
        <end position="221"/>
    </location>
</feature>
<dbReference type="CDD" id="cd13959">
    <property type="entry name" value="PT_UbiA_COQ2"/>
    <property type="match status" value="1"/>
</dbReference>
<dbReference type="InterPro" id="IPR030470">
    <property type="entry name" value="UbiA_prenylTrfase_CS"/>
</dbReference>
<dbReference type="Gene3D" id="1.10.357.140">
    <property type="entry name" value="UbiA prenyltransferase"/>
    <property type="match status" value="1"/>
</dbReference>
<gene>
    <name evidence="11" type="primary">LOC100378680</name>
</gene>
<comment type="pathway">
    <text evidence="9">Cofactor biosynthesis; ubiquinone biosynthesis.</text>
</comment>
<dbReference type="PROSITE" id="PS00943">
    <property type="entry name" value="UBIA"/>
    <property type="match status" value="1"/>
</dbReference>
<feature type="transmembrane region" description="Helical" evidence="9">
    <location>
        <begin position="253"/>
        <end position="270"/>
    </location>
</feature>
<feature type="transmembrane region" description="Helical" evidence="9">
    <location>
        <begin position="362"/>
        <end position="379"/>
    </location>
</feature>
<evidence type="ECO:0000256" key="5">
    <source>
        <dbReference type="ARBA" id="ARBA00022692"/>
    </source>
</evidence>
<dbReference type="InterPro" id="IPR000537">
    <property type="entry name" value="UbiA_prenyltransferase"/>
</dbReference>
<dbReference type="EC" id="2.5.1.39" evidence="9"/>
<dbReference type="PANTHER" id="PTHR11048">
    <property type="entry name" value="PRENYLTRANSFERASES"/>
    <property type="match status" value="1"/>
</dbReference>
<keyword evidence="6 9" id="KW-1133">Transmembrane helix</keyword>
<dbReference type="RefSeq" id="XP_002737946.1">
    <property type="nucleotide sequence ID" value="XM_002737900.1"/>
</dbReference>
<feature type="transmembrane region" description="Helical" evidence="9">
    <location>
        <begin position="301"/>
        <end position="318"/>
    </location>
</feature>
<comment type="similarity">
    <text evidence="3 9">Belongs to the UbiA prenyltransferase family.</text>
</comment>
<name>A0ABM0GV15_SACKO</name>
<evidence type="ECO:0000256" key="3">
    <source>
        <dbReference type="ARBA" id="ARBA00005985"/>
    </source>
</evidence>
<dbReference type="Pfam" id="PF01040">
    <property type="entry name" value="UbiA"/>
    <property type="match status" value="1"/>
</dbReference>
<evidence type="ECO:0000256" key="4">
    <source>
        <dbReference type="ARBA" id="ARBA00022679"/>
    </source>
</evidence>
<evidence type="ECO:0000256" key="2">
    <source>
        <dbReference type="ARBA" id="ARBA00004141"/>
    </source>
</evidence>
<evidence type="ECO:0000256" key="9">
    <source>
        <dbReference type="HAMAP-Rule" id="MF_03189"/>
    </source>
</evidence>
<proteinExistence type="inferred from homology"/>
<comment type="catalytic activity">
    <reaction evidence="9">
        <text>an all-trans-polyprenyl diphosphate + 4-hydroxybenzoate = a 4-hydroxy-3-(all-trans-polyprenyl)benzoate + diphosphate</text>
        <dbReference type="Rhea" id="RHEA:44504"/>
        <dbReference type="Rhea" id="RHEA-COMP:9514"/>
        <dbReference type="Rhea" id="RHEA-COMP:9564"/>
        <dbReference type="ChEBI" id="CHEBI:17879"/>
        <dbReference type="ChEBI" id="CHEBI:33019"/>
        <dbReference type="ChEBI" id="CHEBI:58914"/>
        <dbReference type="ChEBI" id="CHEBI:78396"/>
        <dbReference type="EC" id="2.5.1.39"/>
    </reaction>
</comment>
<evidence type="ECO:0000313" key="11">
    <source>
        <dbReference type="RefSeq" id="XP_002737946.1"/>
    </source>
</evidence>
<evidence type="ECO:0000313" key="10">
    <source>
        <dbReference type="Proteomes" id="UP000694865"/>
    </source>
</evidence>
<keyword evidence="10" id="KW-1185">Reference proteome</keyword>
<keyword evidence="9" id="KW-0999">Mitochondrion inner membrane</keyword>
<feature type="transmembrane region" description="Helical" evidence="9">
    <location>
        <begin position="177"/>
        <end position="197"/>
    </location>
</feature>
<comment type="cofactor">
    <cofactor evidence="1 9">
        <name>Mg(2+)</name>
        <dbReference type="ChEBI" id="CHEBI:18420"/>
    </cofactor>
</comment>
<dbReference type="Proteomes" id="UP000694865">
    <property type="component" value="Unplaced"/>
</dbReference>
<keyword evidence="5 9" id="KW-0812">Transmembrane</keyword>
<feature type="transmembrane region" description="Helical" evidence="9">
    <location>
        <begin position="107"/>
        <end position="126"/>
    </location>
</feature>
<feature type="transmembrane region" description="Helical" evidence="9">
    <location>
        <begin position="324"/>
        <end position="342"/>
    </location>
</feature>
<organism evidence="10 11">
    <name type="scientific">Saccoglossus kowalevskii</name>
    <name type="common">Acorn worm</name>
    <dbReference type="NCBI Taxonomy" id="10224"/>
    <lineage>
        <taxon>Eukaryota</taxon>
        <taxon>Metazoa</taxon>
        <taxon>Hemichordata</taxon>
        <taxon>Enteropneusta</taxon>
        <taxon>Harrimaniidae</taxon>
        <taxon>Saccoglossus</taxon>
    </lineage>
</organism>
<evidence type="ECO:0000256" key="7">
    <source>
        <dbReference type="ARBA" id="ARBA00023136"/>
    </source>
</evidence>
<dbReference type="InterPro" id="IPR006370">
    <property type="entry name" value="HB_polyprenyltransferase-like"/>
</dbReference>
<evidence type="ECO:0000256" key="1">
    <source>
        <dbReference type="ARBA" id="ARBA00001946"/>
    </source>
</evidence>
<comment type="subcellular location">
    <subcellularLocation>
        <location evidence="2">Membrane</location>
        <topology evidence="2">Multi-pass membrane protein</topology>
    </subcellularLocation>
    <subcellularLocation>
        <location evidence="9">Mitochondrion inner membrane</location>
        <topology evidence="9">Multi-pass membrane protein</topology>
        <orientation evidence="9">Matrix side</orientation>
    </subcellularLocation>
</comment>